<gene>
    <name evidence="11" type="primary">NUP98</name>
    <name evidence="11" type="ORF">GWK47_043689</name>
</gene>
<evidence type="ECO:0000259" key="10">
    <source>
        <dbReference type="PROSITE" id="PS51434"/>
    </source>
</evidence>
<keyword evidence="8" id="KW-0539">Nucleus</keyword>
<evidence type="ECO:0000256" key="6">
    <source>
        <dbReference type="ARBA" id="ARBA00023010"/>
    </source>
</evidence>
<dbReference type="SUPFAM" id="SSF82215">
    <property type="entry name" value="C-terminal autoproteolytic domain of nucleoporin nup98"/>
    <property type="match status" value="1"/>
</dbReference>
<dbReference type="AlphaFoldDB" id="A0A8J4Y950"/>
<evidence type="ECO:0000256" key="5">
    <source>
        <dbReference type="ARBA" id="ARBA00022927"/>
    </source>
</evidence>
<accession>A0A8J4Y950</accession>
<dbReference type="InterPro" id="IPR036903">
    <property type="entry name" value="Nup98_auto-Pept-S59_dom_sf"/>
</dbReference>
<feature type="compositionally biased region" description="Polar residues" evidence="9">
    <location>
        <begin position="548"/>
        <end position="558"/>
    </location>
</feature>
<evidence type="ECO:0000256" key="7">
    <source>
        <dbReference type="ARBA" id="ARBA00023132"/>
    </source>
</evidence>
<dbReference type="GO" id="GO:0000973">
    <property type="term" value="P:post-transcriptional tethering of RNA polymerase II gene DNA at nuclear periphery"/>
    <property type="evidence" value="ECO:0007669"/>
    <property type="project" value="TreeGrafter"/>
</dbReference>
<evidence type="ECO:0000256" key="2">
    <source>
        <dbReference type="ARBA" id="ARBA00008926"/>
    </source>
</evidence>
<dbReference type="Gene3D" id="3.30.1610.10">
    <property type="entry name" value="Peptidase S59, nucleoporin"/>
    <property type="match status" value="1"/>
</dbReference>
<protein>
    <submittedName>
        <fullName evidence="11">Nuclear pore complex protein Nup98-Nup96</fullName>
    </submittedName>
</protein>
<feature type="compositionally biased region" description="Low complexity" evidence="9">
    <location>
        <begin position="24"/>
        <end position="51"/>
    </location>
</feature>
<reference evidence="11" key="1">
    <citation type="submission" date="2020-07" db="EMBL/GenBank/DDBJ databases">
        <title>The High-quality genome of the commercially important snow crab, Chionoecetes opilio.</title>
        <authorList>
            <person name="Jeong J.-H."/>
            <person name="Ryu S."/>
        </authorList>
    </citation>
    <scope>NUCLEOTIDE SEQUENCE</scope>
    <source>
        <strain evidence="11">MADBK_172401_WGS</strain>
        <tissue evidence="11">Digestive gland</tissue>
    </source>
</reference>
<comment type="caution">
    <text evidence="11">The sequence shown here is derived from an EMBL/GenBank/DDBJ whole genome shotgun (WGS) entry which is preliminary data.</text>
</comment>
<dbReference type="GO" id="GO:0006405">
    <property type="term" value="P:RNA export from nucleus"/>
    <property type="evidence" value="ECO:0007669"/>
    <property type="project" value="TreeGrafter"/>
</dbReference>
<dbReference type="GO" id="GO:0008139">
    <property type="term" value="F:nuclear localization sequence binding"/>
    <property type="evidence" value="ECO:0007669"/>
    <property type="project" value="TreeGrafter"/>
</dbReference>
<feature type="region of interest" description="Disordered" evidence="9">
    <location>
        <begin position="24"/>
        <end position="64"/>
    </location>
</feature>
<evidence type="ECO:0000256" key="1">
    <source>
        <dbReference type="ARBA" id="ARBA00004567"/>
    </source>
</evidence>
<dbReference type="InterPro" id="IPR037665">
    <property type="entry name" value="Nucleoporin_S59-like"/>
</dbReference>
<dbReference type="GO" id="GO:0034398">
    <property type="term" value="P:telomere tethering at nuclear periphery"/>
    <property type="evidence" value="ECO:0007669"/>
    <property type="project" value="TreeGrafter"/>
</dbReference>
<keyword evidence="6" id="KW-0811">Translocation</keyword>
<dbReference type="PANTHER" id="PTHR23198:SF6">
    <property type="entry name" value="NUCLEAR PORE COMPLEX PROTEIN NUP98-NUP96"/>
    <property type="match status" value="1"/>
</dbReference>
<keyword evidence="7" id="KW-0906">Nuclear pore complex</keyword>
<dbReference type="Proteomes" id="UP000770661">
    <property type="component" value="Unassembled WGS sequence"/>
</dbReference>
<sequence>MEELRVEDYLANRKGQGQAAALGGFGQTQQQPAQPSGGLFSTSGGTSLFGTKPPENKSLFGTTATTGFGSTSGGSLFGATTAAAPAFGQTTTATTGFSFGQTTQQQAKGTGFNFGNTATATPSLFGTTTQQAQQPSFGMQGFQLGQNTQQQNTTGLFGAQKPGTAGGFLSTPSTGVGLFGNKPTGITQPLGTSFGATAPVTPFGNTASAATGGGLFGTPNQNKTGLFAPFNNQGTFNNPGLFGQPTNQQRPGGTLTTGFTGFGGNNMVPGLATGPFTATPAPNNMQNVGLFGPNTGFGQAQQNPMGVGGATGLFPDLGKLVKAMTEKPMLDLAVANAGKGGSPSASDQVASKLNSNLKPTYVLSPSLVISNRPRPKPVNKPNTQSGNRHWLFKGLEDPHEESAEDFLKPKKYPSVRTLNLKVFRGAKADTTHPATPLDTPGRVNGEVDGSVKGGDHVSPLTTPLSTLGDAAPLPLVSNGPTRSHDNSPTPDIIKGRTNIKRLNLPDKASHPMDDTLADLNVRAAARGRDHHHHHHLDSDLEANKENDNSGNNNISLFNASGDDDLPDMVPQASEEPHPAGIKLQRPGYYTLPPMDMLAQMVAYEEEDKRCPVENFTVGRYGYGNVCFLGVTDVAGLDLDSSVFIVRKQVEVYPPGTAKPPRGQQLNRPAIVTLDCVWPVDKSSREVIKVTERLQAMGWTEYLERQCVKMEANFLEYRPETGSWVFKVPGF</sequence>
<dbReference type="PROSITE" id="PS51434">
    <property type="entry name" value="NUP_C"/>
    <property type="match status" value="1"/>
</dbReference>
<dbReference type="Pfam" id="PF04096">
    <property type="entry name" value="Nucleoporin2"/>
    <property type="match status" value="1"/>
</dbReference>
<feature type="region of interest" description="Disordered" evidence="9">
    <location>
        <begin position="368"/>
        <end position="388"/>
    </location>
</feature>
<evidence type="ECO:0000256" key="9">
    <source>
        <dbReference type="SAM" id="MobiDB-lite"/>
    </source>
</evidence>
<comment type="similarity">
    <text evidence="2">Belongs to the nucleoporin GLFG family.</text>
</comment>
<dbReference type="GO" id="GO:0044614">
    <property type="term" value="C:nuclear pore cytoplasmic filaments"/>
    <property type="evidence" value="ECO:0007669"/>
    <property type="project" value="TreeGrafter"/>
</dbReference>
<keyword evidence="5" id="KW-0653">Protein transport</keyword>
<evidence type="ECO:0000256" key="4">
    <source>
        <dbReference type="ARBA" id="ARBA00022816"/>
    </source>
</evidence>
<keyword evidence="3" id="KW-0813">Transport</keyword>
<keyword evidence="12" id="KW-1185">Reference proteome</keyword>
<evidence type="ECO:0000256" key="8">
    <source>
        <dbReference type="ARBA" id="ARBA00023242"/>
    </source>
</evidence>
<keyword evidence="4" id="KW-0509">mRNA transport</keyword>
<organism evidence="11 12">
    <name type="scientific">Chionoecetes opilio</name>
    <name type="common">Atlantic snow crab</name>
    <name type="synonym">Cancer opilio</name>
    <dbReference type="NCBI Taxonomy" id="41210"/>
    <lineage>
        <taxon>Eukaryota</taxon>
        <taxon>Metazoa</taxon>
        <taxon>Ecdysozoa</taxon>
        <taxon>Arthropoda</taxon>
        <taxon>Crustacea</taxon>
        <taxon>Multicrustacea</taxon>
        <taxon>Malacostraca</taxon>
        <taxon>Eumalacostraca</taxon>
        <taxon>Eucarida</taxon>
        <taxon>Decapoda</taxon>
        <taxon>Pleocyemata</taxon>
        <taxon>Brachyura</taxon>
        <taxon>Eubrachyura</taxon>
        <taxon>Majoidea</taxon>
        <taxon>Majidae</taxon>
        <taxon>Chionoecetes</taxon>
    </lineage>
</organism>
<feature type="domain" description="Peptidase S59" evidence="10">
    <location>
        <begin position="585"/>
        <end position="730"/>
    </location>
</feature>
<evidence type="ECO:0000313" key="11">
    <source>
        <dbReference type="EMBL" id="KAG0722887.1"/>
    </source>
</evidence>
<evidence type="ECO:0000256" key="3">
    <source>
        <dbReference type="ARBA" id="ARBA00022448"/>
    </source>
</evidence>
<dbReference type="GO" id="GO:0051028">
    <property type="term" value="P:mRNA transport"/>
    <property type="evidence" value="ECO:0007669"/>
    <property type="project" value="UniProtKB-KW"/>
</dbReference>
<evidence type="ECO:0000313" key="12">
    <source>
        <dbReference type="Proteomes" id="UP000770661"/>
    </source>
</evidence>
<dbReference type="PANTHER" id="PTHR23198">
    <property type="entry name" value="NUCLEOPORIN"/>
    <property type="match status" value="1"/>
</dbReference>
<name>A0A8J4Y950_CHIOP</name>
<dbReference type="EMBL" id="JACEEZ010008944">
    <property type="protein sequence ID" value="KAG0722887.1"/>
    <property type="molecule type" value="Genomic_DNA"/>
</dbReference>
<dbReference type="GO" id="GO:0017056">
    <property type="term" value="F:structural constituent of nuclear pore"/>
    <property type="evidence" value="ECO:0007669"/>
    <property type="project" value="InterPro"/>
</dbReference>
<feature type="region of interest" description="Disordered" evidence="9">
    <location>
        <begin position="526"/>
        <end position="584"/>
    </location>
</feature>
<feature type="compositionally biased region" description="Basic and acidic residues" evidence="9">
    <location>
        <begin position="536"/>
        <end position="547"/>
    </location>
</feature>
<proteinExistence type="inferred from homology"/>
<dbReference type="OrthoDB" id="6357689at2759"/>
<dbReference type="InterPro" id="IPR007230">
    <property type="entry name" value="Nup98_auto-Pept-S59_dom"/>
</dbReference>
<dbReference type="GO" id="GO:0006606">
    <property type="term" value="P:protein import into nucleus"/>
    <property type="evidence" value="ECO:0007669"/>
    <property type="project" value="TreeGrafter"/>
</dbReference>
<dbReference type="GO" id="GO:0003723">
    <property type="term" value="F:RNA binding"/>
    <property type="evidence" value="ECO:0007669"/>
    <property type="project" value="TreeGrafter"/>
</dbReference>
<comment type="subcellular location">
    <subcellularLocation>
        <location evidence="1">Nucleus</location>
        <location evidence="1">Nuclear pore complex</location>
    </subcellularLocation>
</comment>